<dbReference type="InterPro" id="IPR004087">
    <property type="entry name" value="KH_dom"/>
</dbReference>
<sequence length="426" mass="44857">MTTPEDTSGMVGNSDTPSVTLTIRLIMQGKEVGSIIGKNGETVKKFRAESKARINISDSSCQERIVTITGSPESINMAFSLITNKFELDLSSNPNNNSPGGAPKPPVTLRLIVPASQCGSLIGKAGSKIKDIRESTGASIQVASEMLPSSTERAVTISGTPEAITKAVHHVCRVMLESPPKGATIPYRPKQTSTPIIFAGGQAYAVHGNYAVPQPDVGNQLSKLQYAMQHTTTPFTIPGQSHFPAGAIQQYSAAAANSVPVAATNNQQTHEITIPNSVIGCVIGRQGSKIQEIRQLSGANIKINDVKEGSPDRVVTITGQSESIAFAQYLINFSLETAKSQTSVTVDPSVTSMTSFTTSSSPTTLTPNTAPSPTISQDMSPLSNILMKPVPLLSLDALQQASNAYTTKIRTATVAAVAGAKKFSPY</sequence>
<dbReference type="RefSeq" id="XP_022086179.1">
    <property type="nucleotide sequence ID" value="XM_022230487.1"/>
</dbReference>
<organism evidence="5 12">
    <name type="scientific">Acanthaster planci</name>
    <name type="common">Crown-of-thorns starfish</name>
    <dbReference type="NCBI Taxonomy" id="133434"/>
    <lineage>
        <taxon>Eukaryota</taxon>
        <taxon>Metazoa</taxon>
        <taxon>Echinodermata</taxon>
        <taxon>Eleutherozoa</taxon>
        <taxon>Asterozoa</taxon>
        <taxon>Asteroidea</taxon>
        <taxon>Valvatacea</taxon>
        <taxon>Valvatida</taxon>
        <taxon>Acanthasteridae</taxon>
        <taxon>Acanthaster</taxon>
    </lineage>
</organism>
<dbReference type="CDD" id="cd02396">
    <property type="entry name" value="KH-I_PCBP_rpt2"/>
    <property type="match status" value="1"/>
</dbReference>
<dbReference type="Pfam" id="PF00013">
    <property type="entry name" value="KH_1"/>
    <property type="match status" value="3"/>
</dbReference>
<evidence type="ECO:0000313" key="12">
    <source>
        <dbReference type="RefSeq" id="XP_022086188.1"/>
    </source>
</evidence>
<proteinExistence type="predicted"/>
<keyword evidence="1" id="KW-0677">Repeat</keyword>
<dbReference type="GeneID" id="110976831"/>
<feature type="domain" description="K Homology" evidence="4">
    <location>
        <begin position="266"/>
        <end position="336"/>
    </location>
</feature>
<evidence type="ECO:0000313" key="9">
    <source>
        <dbReference type="RefSeq" id="XP_022086162.1"/>
    </source>
</evidence>
<evidence type="ECO:0000313" key="7">
    <source>
        <dbReference type="RefSeq" id="XP_022086145.1"/>
    </source>
</evidence>
<evidence type="ECO:0000313" key="8">
    <source>
        <dbReference type="RefSeq" id="XP_022086151.1"/>
    </source>
</evidence>
<dbReference type="RefSeq" id="XP_022086151.1">
    <property type="nucleotide sequence ID" value="XM_022230459.1"/>
</dbReference>
<dbReference type="AlphaFoldDB" id="A0A8B7XZ53"/>
<feature type="domain" description="K Homology" evidence="4">
    <location>
        <begin position="105"/>
        <end position="176"/>
    </location>
</feature>
<evidence type="ECO:0000256" key="2">
    <source>
        <dbReference type="PROSITE-ProRule" id="PRU00117"/>
    </source>
</evidence>
<evidence type="ECO:0000259" key="4">
    <source>
        <dbReference type="SMART" id="SM00322"/>
    </source>
</evidence>
<feature type="compositionally biased region" description="Low complexity" evidence="3">
    <location>
        <begin position="348"/>
        <end position="374"/>
    </location>
</feature>
<evidence type="ECO:0000313" key="10">
    <source>
        <dbReference type="RefSeq" id="XP_022086170.1"/>
    </source>
</evidence>
<dbReference type="InterPro" id="IPR036612">
    <property type="entry name" value="KH_dom_type_1_sf"/>
</dbReference>
<keyword evidence="5" id="KW-1185">Reference proteome</keyword>
<dbReference type="Gene3D" id="3.30.1370.10">
    <property type="entry name" value="K Homology domain, type 1"/>
    <property type="match status" value="3"/>
</dbReference>
<dbReference type="Proteomes" id="UP000694845">
    <property type="component" value="Unplaced"/>
</dbReference>
<gene>
    <name evidence="6 7 8 9 10 11 12" type="primary">LOC110976831</name>
</gene>
<evidence type="ECO:0000256" key="1">
    <source>
        <dbReference type="ARBA" id="ARBA00022737"/>
    </source>
</evidence>
<feature type="domain" description="K Homology" evidence="4">
    <location>
        <begin position="19"/>
        <end position="87"/>
    </location>
</feature>
<dbReference type="RefSeq" id="XP_022086135.1">
    <property type="nucleotide sequence ID" value="XM_022230443.1"/>
</dbReference>
<evidence type="ECO:0000313" key="5">
    <source>
        <dbReference type="Proteomes" id="UP000694845"/>
    </source>
</evidence>
<name>A0A8B7XZ53_ACAPL</name>
<dbReference type="SMART" id="SM00322">
    <property type="entry name" value="KH"/>
    <property type="match status" value="3"/>
</dbReference>
<evidence type="ECO:0000313" key="6">
    <source>
        <dbReference type="RefSeq" id="XP_022086135.1"/>
    </source>
</evidence>
<dbReference type="CDD" id="cd22438">
    <property type="entry name" value="KH-I_PCBP_rpt1"/>
    <property type="match status" value="1"/>
</dbReference>
<dbReference type="PANTHER" id="PTHR10288">
    <property type="entry name" value="KH DOMAIN CONTAINING RNA BINDING PROTEIN"/>
    <property type="match status" value="1"/>
</dbReference>
<dbReference type="RefSeq" id="XP_022086170.1">
    <property type="nucleotide sequence ID" value="XM_022230478.1"/>
</dbReference>
<dbReference type="RefSeq" id="XP_022086188.1">
    <property type="nucleotide sequence ID" value="XM_022230496.1"/>
</dbReference>
<dbReference type="GO" id="GO:0003723">
    <property type="term" value="F:RNA binding"/>
    <property type="evidence" value="ECO:0007669"/>
    <property type="project" value="UniProtKB-UniRule"/>
</dbReference>
<feature type="region of interest" description="Disordered" evidence="3">
    <location>
        <begin position="348"/>
        <end position="377"/>
    </location>
</feature>
<dbReference type="RefSeq" id="XP_022086162.1">
    <property type="nucleotide sequence ID" value="XM_022230470.1"/>
</dbReference>
<dbReference type="SUPFAM" id="SSF54791">
    <property type="entry name" value="Eukaryotic type KH-domain (KH-domain type I)"/>
    <property type="match status" value="3"/>
</dbReference>
<evidence type="ECO:0000256" key="3">
    <source>
        <dbReference type="SAM" id="MobiDB-lite"/>
    </source>
</evidence>
<dbReference type="RefSeq" id="XP_022086145.1">
    <property type="nucleotide sequence ID" value="XM_022230453.1"/>
</dbReference>
<dbReference type="KEGG" id="aplc:110976831"/>
<accession>A0A8B7XZ53</accession>
<protein>
    <submittedName>
        <fullName evidence="6 7">Poly(RC)-binding protein 3-like isoform X1</fullName>
    </submittedName>
</protein>
<dbReference type="InterPro" id="IPR004088">
    <property type="entry name" value="KH_dom_type_1"/>
</dbReference>
<dbReference type="OrthoDB" id="442947at2759"/>
<dbReference type="CDD" id="cd22439">
    <property type="entry name" value="KH-I_PCBP_rpt3"/>
    <property type="match status" value="1"/>
</dbReference>
<reference evidence="6 7" key="1">
    <citation type="submission" date="2025-04" db="UniProtKB">
        <authorList>
            <consortium name="RefSeq"/>
        </authorList>
    </citation>
    <scope>IDENTIFICATION</scope>
</reference>
<evidence type="ECO:0000313" key="11">
    <source>
        <dbReference type="RefSeq" id="XP_022086179.1"/>
    </source>
</evidence>
<keyword evidence="2" id="KW-0694">RNA-binding</keyword>
<dbReference type="PROSITE" id="PS50084">
    <property type="entry name" value="KH_TYPE_1"/>
    <property type="match status" value="3"/>
</dbReference>